<dbReference type="PANTHER" id="PTHR43649:SF29">
    <property type="entry name" value="OSMOPROTECTIVE COMPOUNDS-BINDING PROTEIN GGTB"/>
    <property type="match status" value="1"/>
</dbReference>
<sequence length="440" mass="48478">MKRRTSGFIILLVLFIIVSGCGKADKKAVESKQTESAAPSQSAQSSVDNKKQEPVKLKFLTNVIDYPKHESEINAALHQAYPHITVEFEHVADNYDAVLKTRLASGDAPDLFNYPGYLAMKPLVDAGQVLDLSNDNPDELVYENFRNAGKYNGKVYGVPTQVLGYGLIYNKQAFQEAGIAAPPNTLTELKDAIAKLQKAGITPFASGFKDVWLCYQMFWALQGSTLDDFQKFYDDMNGGNASFKNEKLDAAFELLDLYVANSGDKPLSSDFANMAHLVGTKKAAMAIQGVWAYGEAIKLDPDVQLGMAPIPVSEDAKDATLLTDAEGIMYISKDTKHANEAKDFIRWMLSKEGAKATVGDILQQQSAASSNPELKLNSLSLDAAQYIQEGKKTRGFMINYWQSGLADIIGKDLQDYISKNLTRDDFYKHIDAGWKIFAGK</sequence>
<evidence type="ECO:0000313" key="5">
    <source>
        <dbReference type="Proteomes" id="UP001493487"/>
    </source>
</evidence>
<dbReference type="PANTHER" id="PTHR43649">
    <property type="entry name" value="ARABINOSE-BINDING PROTEIN-RELATED"/>
    <property type="match status" value="1"/>
</dbReference>
<name>A0ABV1KLQ1_9BACL</name>
<feature type="compositionally biased region" description="Low complexity" evidence="3">
    <location>
        <begin position="36"/>
        <end position="46"/>
    </location>
</feature>
<evidence type="ECO:0000256" key="3">
    <source>
        <dbReference type="SAM" id="MobiDB-lite"/>
    </source>
</evidence>
<proteinExistence type="inferred from homology"/>
<protein>
    <submittedName>
        <fullName evidence="4">Extracellular solute-binding protein</fullName>
    </submittedName>
</protein>
<comment type="similarity">
    <text evidence="1">Belongs to the bacterial solute-binding protein 1 family.</text>
</comment>
<dbReference type="InterPro" id="IPR006059">
    <property type="entry name" value="SBP"/>
</dbReference>
<dbReference type="Gene3D" id="3.40.190.10">
    <property type="entry name" value="Periplasmic binding protein-like II"/>
    <property type="match status" value="2"/>
</dbReference>
<dbReference type="InterPro" id="IPR050490">
    <property type="entry name" value="Bact_solute-bd_prot1"/>
</dbReference>
<dbReference type="EMBL" id="JASKHM010000001">
    <property type="protein sequence ID" value="MEQ4480895.1"/>
    <property type="molecule type" value="Genomic_DNA"/>
</dbReference>
<dbReference type="Proteomes" id="UP001493487">
    <property type="component" value="Unassembled WGS sequence"/>
</dbReference>
<keyword evidence="5" id="KW-1185">Reference proteome</keyword>
<evidence type="ECO:0000313" key="4">
    <source>
        <dbReference type="EMBL" id="MEQ4480895.1"/>
    </source>
</evidence>
<comment type="caution">
    <text evidence="4">The sequence shown here is derived from an EMBL/GenBank/DDBJ whole genome shotgun (WGS) entry which is preliminary data.</text>
</comment>
<gene>
    <name evidence="4" type="ORF">QJS35_00660</name>
</gene>
<accession>A0ABV1KLQ1</accession>
<evidence type="ECO:0000256" key="2">
    <source>
        <dbReference type="ARBA" id="ARBA00022448"/>
    </source>
</evidence>
<reference evidence="4 5" key="1">
    <citation type="journal article" date="2023" name="Genome Announc.">
        <title>Pan-Genome Analyses of the Genus Cohnella and Proposal of the Novel Species Cohnella silvisoli sp. nov., Isolated from Forest Soil.</title>
        <authorList>
            <person name="Wang C."/>
            <person name="Mao L."/>
            <person name="Bao G."/>
            <person name="Zhu H."/>
        </authorList>
    </citation>
    <scope>NUCLEOTIDE SEQUENCE [LARGE SCALE GENOMIC DNA]</scope>
    <source>
        <strain evidence="4 5">NL03-T5-1</strain>
    </source>
</reference>
<keyword evidence="2" id="KW-0813">Transport</keyword>
<organism evidence="4 5">
    <name type="scientific">Cohnella silvisoli</name>
    <dbReference type="NCBI Taxonomy" id="2873699"/>
    <lineage>
        <taxon>Bacteria</taxon>
        <taxon>Bacillati</taxon>
        <taxon>Bacillota</taxon>
        <taxon>Bacilli</taxon>
        <taxon>Bacillales</taxon>
        <taxon>Paenibacillaceae</taxon>
        <taxon>Cohnella</taxon>
    </lineage>
</organism>
<dbReference type="Pfam" id="PF01547">
    <property type="entry name" value="SBP_bac_1"/>
    <property type="match status" value="1"/>
</dbReference>
<evidence type="ECO:0000256" key="1">
    <source>
        <dbReference type="ARBA" id="ARBA00008520"/>
    </source>
</evidence>
<feature type="region of interest" description="Disordered" evidence="3">
    <location>
        <begin position="31"/>
        <end position="50"/>
    </location>
</feature>
<dbReference type="RefSeq" id="WP_232183066.1">
    <property type="nucleotide sequence ID" value="NZ_JAIOAP010000001.1"/>
</dbReference>
<dbReference type="SUPFAM" id="SSF53850">
    <property type="entry name" value="Periplasmic binding protein-like II"/>
    <property type="match status" value="1"/>
</dbReference>
<dbReference type="PROSITE" id="PS51257">
    <property type="entry name" value="PROKAR_LIPOPROTEIN"/>
    <property type="match status" value="1"/>
</dbReference>